<dbReference type="Gene3D" id="3.30.70.330">
    <property type="match status" value="1"/>
</dbReference>
<reference evidence="5" key="1">
    <citation type="submission" date="2021-02" db="EMBL/GenBank/DDBJ databases">
        <title>First Annotated Genome of the Yellow-green Alga Tribonema minus.</title>
        <authorList>
            <person name="Mahan K.M."/>
        </authorList>
    </citation>
    <scope>NUCLEOTIDE SEQUENCE</scope>
    <source>
        <strain evidence="5">UTEX B ZZ1240</strain>
    </source>
</reference>
<gene>
    <name evidence="5" type="ORF">JKP88DRAFT_92763</name>
</gene>
<dbReference type="Proteomes" id="UP000664859">
    <property type="component" value="Unassembled WGS sequence"/>
</dbReference>
<dbReference type="Pfam" id="PF00076">
    <property type="entry name" value="RRM_1"/>
    <property type="match status" value="1"/>
</dbReference>
<dbReference type="SUPFAM" id="SSF54928">
    <property type="entry name" value="RNA-binding domain, RBD"/>
    <property type="match status" value="1"/>
</dbReference>
<name>A0A835YJA2_9STRA</name>
<evidence type="ECO:0000256" key="2">
    <source>
        <dbReference type="RuleBase" id="RU102079"/>
    </source>
</evidence>
<keyword evidence="2" id="KW-0430">Lectin</keyword>
<evidence type="ECO:0000313" key="5">
    <source>
        <dbReference type="EMBL" id="KAG5176354.1"/>
    </source>
</evidence>
<dbReference type="Pfam" id="PF00337">
    <property type="entry name" value="Gal-bind_lectin"/>
    <property type="match status" value="1"/>
</dbReference>
<protein>
    <recommendedName>
        <fullName evidence="2">Galectin</fullName>
    </recommendedName>
</protein>
<feature type="domain" description="RRM" evidence="3">
    <location>
        <begin position="246"/>
        <end position="324"/>
    </location>
</feature>
<dbReference type="AlphaFoldDB" id="A0A835YJA2"/>
<dbReference type="SMART" id="SM00360">
    <property type="entry name" value="RRM"/>
    <property type="match status" value="1"/>
</dbReference>
<comment type="caution">
    <text evidence="5">The sequence shown here is derived from an EMBL/GenBank/DDBJ whole genome shotgun (WGS) entry which is preliminary data.</text>
</comment>
<dbReference type="PANTHER" id="PTHR11346:SF147">
    <property type="entry name" value="GALECTIN"/>
    <property type="match status" value="1"/>
</dbReference>
<dbReference type="SMART" id="SM00908">
    <property type="entry name" value="Gal-bind_lectin"/>
    <property type="match status" value="1"/>
</dbReference>
<dbReference type="InterPro" id="IPR044156">
    <property type="entry name" value="Galectin-like"/>
</dbReference>
<dbReference type="GO" id="GO:0030246">
    <property type="term" value="F:carbohydrate binding"/>
    <property type="evidence" value="ECO:0007669"/>
    <property type="project" value="UniProtKB-UniRule"/>
</dbReference>
<dbReference type="SUPFAM" id="SSF49899">
    <property type="entry name" value="Concanavalin A-like lectins/glucanases"/>
    <property type="match status" value="1"/>
</dbReference>
<dbReference type="PROSITE" id="PS51304">
    <property type="entry name" value="GALECTIN"/>
    <property type="match status" value="1"/>
</dbReference>
<dbReference type="Gene3D" id="2.60.120.200">
    <property type="match status" value="1"/>
</dbReference>
<proteinExistence type="predicted"/>
<dbReference type="GO" id="GO:0003723">
    <property type="term" value="F:RNA binding"/>
    <property type="evidence" value="ECO:0007669"/>
    <property type="project" value="UniProtKB-UniRule"/>
</dbReference>
<evidence type="ECO:0000259" key="3">
    <source>
        <dbReference type="PROSITE" id="PS50102"/>
    </source>
</evidence>
<dbReference type="InterPro" id="IPR000504">
    <property type="entry name" value="RRM_dom"/>
</dbReference>
<dbReference type="InterPro" id="IPR001079">
    <property type="entry name" value="Galectin_CRD"/>
</dbReference>
<evidence type="ECO:0000313" key="6">
    <source>
        <dbReference type="Proteomes" id="UP000664859"/>
    </source>
</evidence>
<accession>A0A835YJA2</accession>
<dbReference type="PANTHER" id="PTHR11346">
    <property type="entry name" value="GALECTIN"/>
    <property type="match status" value="1"/>
</dbReference>
<evidence type="ECO:0000256" key="1">
    <source>
        <dbReference type="PROSITE-ProRule" id="PRU00176"/>
    </source>
</evidence>
<dbReference type="InterPro" id="IPR035979">
    <property type="entry name" value="RBD_domain_sf"/>
</dbReference>
<dbReference type="InterPro" id="IPR012677">
    <property type="entry name" value="Nucleotide-bd_a/b_plait_sf"/>
</dbReference>
<keyword evidence="1" id="KW-0694">RNA-binding</keyword>
<dbReference type="InterPro" id="IPR013320">
    <property type="entry name" value="ConA-like_dom_sf"/>
</dbReference>
<dbReference type="OrthoDB" id="439808at2759"/>
<organism evidence="5 6">
    <name type="scientific">Tribonema minus</name>
    <dbReference type="NCBI Taxonomy" id="303371"/>
    <lineage>
        <taxon>Eukaryota</taxon>
        <taxon>Sar</taxon>
        <taxon>Stramenopiles</taxon>
        <taxon>Ochrophyta</taxon>
        <taxon>PX clade</taxon>
        <taxon>Xanthophyceae</taxon>
        <taxon>Tribonematales</taxon>
        <taxon>Tribonemataceae</taxon>
        <taxon>Tribonema</taxon>
    </lineage>
</organism>
<evidence type="ECO:0000259" key="4">
    <source>
        <dbReference type="PROSITE" id="PS51304"/>
    </source>
</evidence>
<dbReference type="PROSITE" id="PS50102">
    <property type="entry name" value="RRM"/>
    <property type="match status" value="1"/>
</dbReference>
<keyword evidence="6" id="KW-1185">Reference proteome</keyword>
<sequence>MLQEKREAQQAAAARASSFGAPAPKRAKFVTVAGKTVSTEINKDAFPVSGLVWNQDWDPTQETARLVVPLTDFALDQKQTLVLRMTVPDSSDKWGISLCPRDHADFKNVLYHFNPRSKERGGILVQNSRRDGQWEHAVTDRLNEFPAMFGLTFDTAIQIDTWGFHVTLAGDYQLSFKHRRPIEEWQQDGQLVLEVPRTDDYGNPQSLKLHQIWWGKKKYHPNQPTAEELEADHSGIGGGEYETEFRNLHISNIAHSDDPAEEALIRQELEDLFAKYDVEAVKVISGRGYGFINFKSAEGAAQALQETNGTRVHGQDIKVTKARSRG</sequence>
<dbReference type="EMBL" id="JAFCMP010000537">
    <property type="protein sequence ID" value="KAG5176354.1"/>
    <property type="molecule type" value="Genomic_DNA"/>
</dbReference>
<dbReference type="CDD" id="cd00590">
    <property type="entry name" value="RRM_SF"/>
    <property type="match status" value="1"/>
</dbReference>
<feature type="domain" description="Galectin" evidence="4">
    <location>
        <begin position="67"/>
        <end position="210"/>
    </location>
</feature>